<dbReference type="RefSeq" id="WP_206903495.1">
    <property type="nucleotide sequence ID" value="NZ_JAFLVT010000008.1"/>
</dbReference>
<feature type="domain" description="HTH-type transcriptional regulator Rgg C-terminal" evidence="1">
    <location>
        <begin position="20"/>
        <end position="198"/>
    </location>
</feature>
<dbReference type="Proteomes" id="UP000664256">
    <property type="component" value="Unassembled WGS sequence"/>
</dbReference>
<dbReference type="NCBIfam" id="TIGR01716">
    <property type="entry name" value="RGG_Cterm"/>
    <property type="match status" value="1"/>
</dbReference>
<comment type="caution">
    <text evidence="2">The sequence shown here is derived from an EMBL/GenBank/DDBJ whole genome shotgun (WGS) entry which is preliminary data.</text>
</comment>
<accession>A0ABS3H9R9</accession>
<evidence type="ECO:0000259" key="1">
    <source>
        <dbReference type="Pfam" id="PF21259"/>
    </source>
</evidence>
<sequence>MRKRFKNVLSNESDIKEYLENLQDEYSESRDVFYLYLIIQLKSVMTKLSQTSTFFSNVTSEEITTLYTYLEKVSDWGYFELAMYTNCLSLFEDNYLLFNLNDVLAQFEKFKTSYKYKLVLIKFLVNSLILSFERMSYDKIPKLLEVLYTESEDSDFMKGRIYWKFNSLYHSVNGNFEMDNTIYIDMLVLLGYEDDAKNMKDIERCIQKAIKKGNTNN</sequence>
<evidence type="ECO:0000313" key="3">
    <source>
        <dbReference type="Proteomes" id="UP000664256"/>
    </source>
</evidence>
<keyword evidence="3" id="KW-1185">Reference proteome</keyword>
<proteinExistence type="predicted"/>
<dbReference type="EMBL" id="JAFLVT010000008">
    <property type="protein sequence ID" value="MBO0449373.1"/>
    <property type="molecule type" value="Genomic_DNA"/>
</dbReference>
<dbReference type="InterPro" id="IPR010057">
    <property type="entry name" value="Transcription_activator_Rgg_C"/>
</dbReference>
<organism evidence="2 3">
    <name type="scientific">Candidatus Enterococcus myersii</name>
    <dbReference type="NCBI Taxonomy" id="2815322"/>
    <lineage>
        <taxon>Bacteria</taxon>
        <taxon>Bacillati</taxon>
        <taxon>Bacillota</taxon>
        <taxon>Bacilli</taxon>
        <taxon>Lactobacillales</taxon>
        <taxon>Enterococcaceae</taxon>
        <taxon>Enterococcus</taxon>
    </lineage>
</organism>
<name>A0ABS3H9R9_9ENTE</name>
<protein>
    <recommendedName>
        <fullName evidence="1">HTH-type transcriptional regulator Rgg C-terminal domain-containing protein</fullName>
    </recommendedName>
</protein>
<gene>
    <name evidence="2" type="ORF">JZO76_07445</name>
</gene>
<evidence type="ECO:0000313" key="2">
    <source>
        <dbReference type="EMBL" id="MBO0449373.1"/>
    </source>
</evidence>
<reference evidence="2 3" key="1">
    <citation type="submission" date="2021-03" db="EMBL/GenBank/DDBJ databases">
        <title>Enterococcal diversity collection.</title>
        <authorList>
            <person name="Gilmore M.S."/>
            <person name="Schwartzman J."/>
            <person name="Van Tyne D."/>
            <person name="Martin M."/>
            <person name="Earl A.M."/>
            <person name="Manson A.L."/>
            <person name="Straub T."/>
            <person name="Salamzade R."/>
            <person name="Saavedra J."/>
            <person name="Lebreton F."/>
            <person name="Prichula J."/>
            <person name="Schaufler K."/>
            <person name="Gaca A."/>
            <person name="Sgardioli B."/>
            <person name="Wagenaar J."/>
            <person name="Strong T."/>
        </authorList>
    </citation>
    <scope>NUCLEOTIDE SEQUENCE [LARGE SCALE GENOMIC DNA]</scope>
    <source>
        <strain evidence="2 3">MJM12</strain>
    </source>
</reference>
<dbReference type="Pfam" id="PF21259">
    <property type="entry name" value="Rgg_C"/>
    <property type="match status" value="1"/>
</dbReference>